<dbReference type="Proteomes" id="UP000027195">
    <property type="component" value="Unassembled WGS sequence"/>
</dbReference>
<keyword evidence="8" id="KW-1185">Reference proteome</keyword>
<dbReference type="FunCoup" id="A0A067N3V9">
    <property type="interactions" value="89"/>
</dbReference>
<dbReference type="InterPro" id="IPR024111">
    <property type="entry name" value="PEX5/PEX5L"/>
</dbReference>
<dbReference type="STRING" id="930990.A0A067N3V9"/>
<evidence type="ECO:0000256" key="3">
    <source>
        <dbReference type="ARBA" id="ARBA00022490"/>
    </source>
</evidence>
<accession>A0A067N3V9</accession>
<dbReference type="SUPFAM" id="SSF48452">
    <property type="entry name" value="TPR-like"/>
    <property type="match status" value="1"/>
</dbReference>
<protein>
    <submittedName>
        <fullName evidence="7">Uncharacterized protein</fullName>
    </submittedName>
</protein>
<comment type="similarity">
    <text evidence="2">Belongs to the peroxisomal targeting signal receptor family.</text>
</comment>
<comment type="subcellular location">
    <subcellularLocation>
        <location evidence="1">Cytoplasm</location>
    </subcellularLocation>
</comment>
<evidence type="ECO:0000256" key="1">
    <source>
        <dbReference type="ARBA" id="ARBA00004496"/>
    </source>
</evidence>
<keyword evidence="4" id="KW-0677">Repeat</keyword>
<evidence type="ECO:0000256" key="6">
    <source>
        <dbReference type="PROSITE-ProRule" id="PRU00339"/>
    </source>
</evidence>
<dbReference type="GO" id="GO:0005052">
    <property type="term" value="F:peroxisome matrix targeting signal-1 binding"/>
    <property type="evidence" value="ECO:0007669"/>
    <property type="project" value="TreeGrafter"/>
</dbReference>
<gene>
    <name evidence="7" type="ORF">BOTBODRAFT_26092</name>
</gene>
<dbReference type="GO" id="GO:0016560">
    <property type="term" value="P:protein import into peroxisome matrix, docking"/>
    <property type="evidence" value="ECO:0007669"/>
    <property type="project" value="TreeGrafter"/>
</dbReference>
<evidence type="ECO:0000256" key="4">
    <source>
        <dbReference type="ARBA" id="ARBA00022737"/>
    </source>
</evidence>
<evidence type="ECO:0000313" key="8">
    <source>
        <dbReference type="Proteomes" id="UP000027195"/>
    </source>
</evidence>
<dbReference type="PANTHER" id="PTHR10130">
    <property type="entry name" value="PEROXISOMAL TARGETING SIGNAL 1 RECEPTOR PEX5"/>
    <property type="match status" value="1"/>
</dbReference>
<evidence type="ECO:0000256" key="2">
    <source>
        <dbReference type="ARBA" id="ARBA00005348"/>
    </source>
</evidence>
<evidence type="ECO:0000313" key="7">
    <source>
        <dbReference type="EMBL" id="KDQ21660.1"/>
    </source>
</evidence>
<reference evidence="8" key="1">
    <citation type="journal article" date="2014" name="Proc. Natl. Acad. Sci. U.S.A.">
        <title>Extensive sampling of basidiomycete genomes demonstrates inadequacy of the white-rot/brown-rot paradigm for wood decay fungi.</title>
        <authorList>
            <person name="Riley R."/>
            <person name="Salamov A.A."/>
            <person name="Brown D.W."/>
            <person name="Nagy L.G."/>
            <person name="Floudas D."/>
            <person name="Held B.W."/>
            <person name="Levasseur A."/>
            <person name="Lombard V."/>
            <person name="Morin E."/>
            <person name="Otillar R."/>
            <person name="Lindquist E.A."/>
            <person name="Sun H."/>
            <person name="LaButti K.M."/>
            <person name="Schmutz J."/>
            <person name="Jabbour D."/>
            <person name="Luo H."/>
            <person name="Baker S.E."/>
            <person name="Pisabarro A.G."/>
            <person name="Walton J.D."/>
            <person name="Blanchette R.A."/>
            <person name="Henrissat B."/>
            <person name="Martin F."/>
            <person name="Cullen D."/>
            <person name="Hibbett D.S."/>
            <person name="Grigoriev I.V."/>
        </authorList>
    </citation>
    <scope>NUCLEOTIDE SEQUENCE [LARGE SCALE GENOMIC DNA]</scope>
    <source>
        <strain evidence="8">FD-172 SS1</strain>
    </source>
</reference>
<dbReference type="PANTHER" id="PTHR10130:SF9">
    <property type="entry name" value="PEROXISOMAL TARGETING SIGNAL RECEPTOR"/>
    <property type="match status" value="1"/>
</dbReference>
<keyword evidence="5 6" id="KW-0802">TPR repeat</keyword>
<dbReference type="Pfam" id="PF13432">
    <property type="entry name" value="TPR_16"/>
    <property type="match status" value="1"/>
</dbReference>
<feature type="repeat" description="TPR" evidence="6">
    <location>
        <begin position="438"/>
        <end position="471"/>
    </location>
</feature>
<evidence type="ECO:0000256" key="5">
    <source>
        <dbReference type="ARBA" id="ARBA00022803"/>
    </source>
</evidence>
<dbReference type="GO" id="GO:0005829">
    <property type="term" value="C:cytosol"/>
    <property type="evidence" value="ECO:0007669"/>
    <property type="project" value="TreeGrafter"/>
</dbReference>
<dbReference type="EMBL" id="KL198016">
    <property type="protein sequence ID" value="KDQ21660.1"/>
    <property type="molecule type" value="Genomic_DNA"/>
</dbReference>
<dbReference type="AlphaFoldDB" id="A0A067N3V9"/>
<dbReference type="SMART" id="SM00028">
    <property type="entry name" value="TPR"/>
    <property type="match status" value="3"/>
</dbReference>
<proteinExistence type="inferred from homology"/>
<dbReference type="OrthoDB" id="10006023at2759"/>
<dbReference type="InParanoid" id="A0A067N3V9"/>
<keyword evidence="3" id="KW-0963">Cytoplasm</keyword>
<dbReference type="InterPro" id="IPR019734">
    <property type="entry name" value="TPR_rpt"/>
</dbReference>
<dbReference type="HOGENOM" id="CLU_013516_3_1_1"/>
<dbReference type="GO" id="GO:0005778">
    <property type="term" value="C:peroxisomal membrane"/>
    <property type="evidence" value="ECO:0007669"/>
    <property type="project" value="TreeGrafter"/>
</dbReference>
<sequence>MARKFFEPSASAAPSPAFAPQQFSPAAFAQASFRGGDPRGMEEAWARPSISQQVPIGPAPGMSVGPLSGGGQWARQFDAHLSEAGSATGPAVAQSSSPIPGATTSPYLMNQGYGMYMPSYATQQPMLYQQNQQQSPAVDWDSEFAKVAATDVKGKGRIVEVTDELAEAMAKADLAEKQAAEDLAKSPDTTKEELERVWNELKSTAGTSELDDLAKWEAQYQQVLNAERDDFDYGADMQRAWEKGGFGEGLDDVMGGDAVDDLNLRFDDDGIPSLGEYVFEPNNPYLQSGLKYDYLAMAKSTLKSNGSLTEAALCLEAAIQDGQLGEGGYEAWILLGETRSMDEREDNAIRALVEGAKRAEAAGATGAGMMSLAIAYTNESYERAAYTTLTRWLHSRYPDLAPARIPDPHGRTKWAAHEFVTEIFLNVVRGGGEGAADPDVQVGLGTLFFANGEYDRAGDCFESALSARPDDFLLWNRFGSCLSNGSKPEESLGAYREALRLRPTYTRAIHNVGVACLNIGAHQEAAEHFLSALALQGSGDDARDKGNSKSAQLWLVLSRTFFAMQRQDLSDLAKQVRDGKASLDAFKEKGFYF</sequence>
<dbReference type="InterPro" id="IPR011990">
    <property type="entry name" value="TPR-like_helical_dom_sf"/>
</dbReference>
<dbReference type="PROSITE" id="PS50005">
    <property type="entry name" value="TPR"/>
    <property type="match status" value="1"/>
</dbReference>
<dbReference type="Gene3D" id="1.25.40.10">
    <property type="entry name" value="Tetratricopeptide repeat domain"/>
    <property type="match status" value="1"/>
</dbReference>
<name>A0A067N3V9_BOTB1</name>
<organism evidence="7 8">
    <name type="scientific">Botryobasidium botryosum (strain FD-172 SS1)</name>
    <dbReference type="NCBI Taxonomy" id="930990"/>
    <lineage>
        <taxon>Eukaryota</taxon>
        <taxon>Fungi</taxon>
        <taxon>Dikarya</taxon>
        <taxon>Basidiomycota</taxon>
        <taxon>Agaricomycotina</taxon>
        <taxon>Agaricomycetes</taxon>
        <taxon>Cantharellales</taxon>
        <taxon>Botryobasidiaceae</taxon>
        <taxon>Botryobasidium</taxon>
    </lineage>
</organism>